<dbReference type="SUPFAM" id="SSF46626">
    <property type="entry name" value="Cytochrome c"/>
    <property type="match status" value="1"/>
</dbReference>
<evidence type="ECO:0000256" key="8">
    <source>
        <dbReference type="ARBA" id="ARBA00022723"/>
    </source>
</evidence>
<evidence type="ECO:0000256" key="19">
    <source>
        <dbReference type="SAM" id="SignalP"/>
    </source>
</evidence>
<evidence type="ECO:0000256" key="2">
    <source>
        <dbReference type="ARBA" id="ARBA00007866"/>
    </source>
</evidence>
<keyword evidence="22" id="KW-0560">Oxidoreductase</keyword>
<evidence type="ECO:0000256" key="14">
    <source>
        <dbReference type="ARBA" id="ARBA00023136"/>
    </source>
</evidence>
<feature type="domain" description="Cytochrome c" evidence="21">
    <location>
        <begin position="253"/>
        <end position="344"/>
    </location>
</feature>
<dbReference type="InterPro" id="IPR045187">
    <property type="entry name" value="CcO_II"/>
</dbReference>
<keyword evidence="4" id="KW-0813">Transport</keyword>
<evidence type="ECO:0000256" key="17">
    <source>
        <dbReference type="PROSITE-ProRule" id="PRU00433"/>
    </source>
</evidence>
<name>L7VRA2_9BACT</name>
<dbReference type="GO" id="GO:0005507">
    <property type="term" value="F:copper ion binding"/>
    <property type="evidence" value="ECO:0007669"/>
    <property type="project" value="InterPro"/>
</dbReference>
<evidence type="ECO:0000256" key="13">
    <source>
        <dbReference type="ARBA" id="ARBA00023008"/>
    </source>
</evidence>
<dbReference type="Pfam" id="PF00034">
    <property type="entry name" value="Cytochrom_C"/>
    <property type="match status" value="1"/>
</dbReference>
<dbReference type="PROSITE" id="PS00078">
    <property type="entry name" value="COX2"/>
    <property type="match status" value="1"/>
</dbReference>
<feature type="signal peptide" evidence="19">
    <location>
        <begin position="1"/>
        <end position="29"/>
    </location>
</feature>
<evidence type="ECO:0000256" key="4">
    <source>
        <dbReference type="ARBA" id="ARBA00022448"/>
    </source>
</evidence>
<dbReference type="InterPro" id="IPR036257">
    <property type="entry name" value="Cyt_c_oxidase_su2_TM_sf"/>
</dbReference>
<feature type="transmembrane region" description="Helical" evidence="18">
    <location>
        <begin position="97"/>
        <end position="119"/>
    </location>
</feature>
<evidence type="ECO:0000256" key="11">
    <source>
        <dbReference type="ARBA" id="ARBA00022989"/>
    </source>
</evidence>
<evidence type="ECO:0000256" key="18">
    <source>
        <dbReference type="SAM" id="Phobius"/>
    </source>
</evidence>
<comment type="subcellular location">
    <subcellularLocation>
        <location evidence="1">Membrane</location>
        <topology evidence="1">Multi-pass membrane protein</topology>
    </subcellularLocation>
</comment>
<evidence type="ECO:0000256" key="15">
    <source>
        <dbReference type="ARBA" id="ARBA00024688"/>
    </source>
</evidence>
<dbReference type="InterPro" id="IPR014222">
    <property type="entry name" value="Cyt_c_oxidase_su2"/>
</dbReference>
<evidence type="ECO:0000259" key="20">
    <source>
        <dbReference type="PROSITE" id="PS50857"/>
    </source>
</evidence>
<dbReference type="GO" id="GO:0016020">
    <property type="term" value="C:membrane"/>
    <property type="evidence" value="ECO:0007669"/>
    <property type="project" value="UniProtKB-SubCell"/>
</dbReference>
<dbReference type="PROSITE" id="PS51007">
    <property type="entry name" value="CYTC"/>
    <property type="match status" value="1"/>
</dbReference>
<keyword evidence="7 18" id="KW-0812">Transmembrane</keyword>
<evidence type="ECO:0000256" key="6">
    <source>
        <dbReference type="ARBA" id="ARBA00022660"/>
    </source>
</evidence>
<sequence>MKSKRTATGCTLLWSAGLGLLLLSGCANAPSVLNPQGPAAARIAGLWWLLFGMALAVLLVVLVFLALALFRRRRALQPADPTTDVTAAPEPRAGARVIVWAGIIVPAIILGIVYVATLWTMRALATPAIDQGLTIHVIGRLWWWEVQYPEQQFATANEIHIPVDRPVRIVLSSPNVIHSFWVPALHGKMDLVPGQVNTMWIEASEPGVYLGECAEFCGTQHAKMQFLVVAQPADEFAAWLAQQQQPARTPTDALAQQGHQVFLAANCMNCHAIKGTDATGNLGPDLTHLASRRTLGSAIAENNLGNLSGWIVNPQHIKPGNLMPPAALSSVELQALLAYLATLE</sequence>
<dbReference type="Pfam" id="PF00116">
    <property type="entry name" value="COX2"/>
    <property type="match status" value="1"/>
</dbReference>
<protein>
    <recommendedName>
        <fullName evidence="3">cytochrome-c oxidase</fullName>
        <ecNumber evidence="3">7.1.1.9</ecNumber>
    </recommendedName>
    <alternativeName>
        <fullName evidence="16">Cytochrome aa3 subunit 2</fullName>
    </alternativeName>
</protein>
<dbReference type="InterPro" id="IPR001505">
    <property type="entry name" value="Copper_CuA"/>
</dbReference>
<dbReference type="AlphaFoldDB" id="L7VRA2"/>
<evidence type="ECO:0000256" key="3">
    <source>
        <dbReference type="ARBA" id="ARBA00012949"/>
    </source>
</evidence>
<evidence type="ECO:0000256" key="5">
    <source>
        <dbReference type="ARBA" id="ARBA00022617"/>
    </source>
</evidence>
<comment type="similarity">
    <text evidence="2">Belongs to the cytochrome c oxidase subunit 2 family.</text>
</comment>
<dbReference type="InterPro" id="IPR034236">
    <property type="entry name" value="CuRO_CcO_Caa3_II"/>
</dbReference>
<dbReference type="NCBIfam" id="TIGR02866">
    <property type="entry name" value="CoxB"/>
    <property type="match status" value="1"/>
</dbReference>
<dbReference type="GO" id="GO:0004129">
    <property type="term" value="F:cytochrome-c oxidase activity"/>
    <property type="evidence" value="ECO:0007669"/>
    <property type="project" value="UniProtKB-EC"/>
</dbReference>
<keyword evidence="5 17" id="KW-0349">Heme</keyword>
<dbReference type="PANTHER" id="PTHR22888:SF9">
    <property type="entry name" value="CYTOCHROME C OXIDASE SUBUNIT 2"/>
    <property type="match status" value="1"/>
</dbReference>
<evidence type="ECO:0000313" key="22">
    <source>
        <dbReference type="EMBL" id="AGC71492.1"/>
    </source>
</evidence>
<dbReference type="GO" id="GO:0042773">
    <property type="term" value="P:ATP synthesis coupled electron transport"/>
    <property type="evidence" value="ECO:0007669"/>
    <property type="project" value="TreeGrafter"/>
</dbReference>
<dbReference type="EC" id="7.1.1.9" evidence="3"/>
<dbReference type="InterPro" id="IPR036909">
    <property type="entry name" value="Cyt_c-like_dom_sf"/>
</dbReference>
<keyword evidence="10" id="KW-0249">Electron transport</keyword>
<dbReference type="InterPro" id="IPR008972">
    <property type="entry name" value="Cupredoxin"/>
</dbReference>
<evidence type="ECO:0000256" key="10">
    <source>
        <dbReference type="ARBA" id="ARBA00022982"/>
    </source>
</evidence>
<keyword evidence="13" id="KW-0186">Copper</keyword>
<dbReference type="InterPro" id="IPR009056">
    <property type="entry name" value="Cyt_c-like_dom"/>
</dbReference>
<dbReference type="PROSITE" id="PS50857">
    <property type="entry name" value="COX2_CUA"/>
    <property type="match status" value="1"/>
</dbReference>
<feature type="transmembrane region" description="Helical" evidence="18">
    <location>
        <begin position="44"/>
        <end position="70"/>
    </location>
</feature>
<evidence type="ECO:0000256" key="1">
    <source>
        <dbReference type="ARBA" id="ARBA00004141"/>
    </source>
</evidence>
<keyword evidence="11 18" id="KW-1133">Transmembrane helix</keyword>
<dbReference type="EMBL" id="JX649874">
    <property type="protein sequence ID" value="AGC71492.1"/>
    <property type="molecule type" value="Genomic_DNA"/>
</dbReference>
<keyword evidence="14 18" id="KW-0472">Membrane</keyword>
<evidence type="ECO:0000256" key="16">
    <source>
        <dbReference type="ARBA" id="ARBA00031399"/>
    </source>
</evidence>
<accession>L7VRA2</accession>
<reference evidence="22" key="1">
    <citation type="submission" date="2012-09" db="EMBL/GenBank/DDBJ databases">
        <title>Metagenomic Characterization of a Microbial Community in Wastewater Detects High Levels of Antibiotic Resistance.</title>
        <authorList>
            <person name="Abrams M."/>
            <person name="Caldwell A."/>
            <person name="Vandaei E."/>
            <person name="Lee W."/>
            <person name="Perrott J."/>
            <person name="Khan S.Y."/>
            <person name="Ta J."/>
            <person name="Romero D."/>
            <person name="Nguyen V."/>
            <person name="Pourmand N."/>
            <person name="Ouverney C.C."/>
        </authorList>
    </citation>
    <scope>NUCLEOTIDE SEQUENCE</scope>
</reference>
<feature type="domain" description="Cytochrome oxidase subunit II copper A binding" evidence="20">
    <location>
        <begin position="130"/>
        <end position="242"/>
    </location>
</feature>
<keyword evidence="9" id="KW-1278">Translocase</keyword>
<evidence type="ECO:0000256" key="7">
    <source>
        <dbReference type="ARBA" id="ARBA00022692"/>
    </source>
</evidence>
<dbReference type="CDD" id="cd04213">
    <property type="entry name" value="CuRO_CcO_Caa3_II"/>
    <property type="match status" value="1"/>
</dbReference>
<organism evidence="22">
    <name type="scientific">uncultured bacterium A1Q1_fos_1880</name>
    <dbReference type="NCBI Taxonomy" id="1256556"/>
    <lineage>
        <taxon>Bacteria</taxon>
        <taxon>environmental samples</taxon>
    </lineage>
</organism>
<dbReference type="Gene3D" id="1.10.287.90">
    <property type="match status" value="1"/>
</dbReference>
<feature type="chain" id="PRO_5003985090" description="cytochrome-c oxidase" evidence="19">
    <location>
        <begin position="30"/>
        <end position="344"/>
    </location>
</feature>
<dbReference type="GO" id="GO:0016491">
    <property type="term" value="F:oxidoreductase activity"/>
    <property type="evidence" value="ECO:0007669"/>
    <property type="project" value="UniProtKB-KW"/>
</dbReference>
<evidence type="ECO:0000259" key="21">
    <source>
        <dbReference type="PROSITE" id="PS51007"/>
    </source>
</evidence>
<keyword evidence="6" id="KW-0679">Respiratory chain</keyword>
<dbReference type="Gene3D" id="2.60.40.420">
    <property type="entry name" value="Cupredoxins - blue copper proteins"/>
    <property type="match status" value="1"/>
</dbReference>
<dbReference type="PROSITE" id="PS51257">
    <property type="entry name" value="PROKAR_LIPOPROTEIN"/>
    <property type="match status" value="1"/>
</dbReference>
<comment type="function">
    <text evidence="15">Subunits I and II form the functional core of the enzyme complex. Electrons originating in cytochrome c are transferred via heme a and Cu(A) to the binuclear center formed by heme a3 and Cu(B).</text>
</comment>
<evidence type="ECO:0000256" key="12">
    <source>
        <dbReference type="ARBA" id="ARBA00023004"/>
    </source>
</evidence>
<dbReference type="SUPFAM" id="SSF49503">
    <property type="entry name" value="Cupredoxins"/>
    <property type="match status" value="1"/>
</dbReference>
<proteinExistence type="inferred from homology"/>
<dbReference type="PANTHER" id="PTHR22888">
    <property type="entry name" value="CYTOCHROME C OXIDASE, SUBUNIT II"/>
    <property type="match status" value="1"/>
</dbReference>
<evidence type="ECO:0000256" key="9">
    <source>
        <dbReference type="ARBA" id="ARBA00022967"/>
    </source>
</evidence>
<keyword evidence="8 17" id="KW-0479">Metal-binding</keyword>
<dbReference type="InterPro" id="IPR002429">
    <property type="entry name" value="CcO_II-like_C"/>
</dbReference>
<dbReference type="GO" id="GO:0020037">
    <property type="term" value="F:heme binding"/>
    <property type="evidence" value="ECO:0007669"/>
    <property type="project" value="InterPro"/>
</dbReference>
<keyword evidence="12 17" id="KW-0408">Iron</keyword>
<keyword evidence="19" id="KW-0732">Signal</keyword>